<dbReference type="PANTHER" id="PTHR19303">
    <property type="entry name" value="TRANSPOSON"/>
    <property type="match status" value="1"/>
</dbReference>
<evidence type="ECO:0000256" key="1">
    <source>
        <dbReference type="ARBA" id="ARBA00004123"/>
    </source>
</evidence>
<evidence type="ECO:0000313" key="4">
    <source>
        <dbReference type="EMBL" id="KAJ8886752.1"/>
    </source>
</evidence>
<accession>A0ABQ9HQW4</accession>
<dbReference type="Pfam" id="PF03184">
    <property type="entry name" value="DDE_1"/>
    <property type="match status" value="1"/>
</dbReference>
<keyword evidence="5" id="KW-1185">Reference proteome</keyword>
<dbReference type="InterPro" id="IPR004875">
    <property type="entry name" value="DDE_SF_endonuclease_dom"/>
</dbReference>
<dbReference type="InterPro" id="IPR036397">
    <property type="entry name" value="RNaseH_sf"/>
</dbReference>
<dbReference type="Gene3D" id="3.30.420.10">
    <property type="entry name" value="Ribonuclease H-like superfamily/Ribonuclease H"/>
    <property type="match status" value="1"/>
</dbReference>
<dbReference type="Proteomes" id="UP001159363">
    <property type="component" value="Chromosome X"/>
</dbReference>
<comment type="caution">
    <text evidence="4">The sequence shown here is derived from an EMBL/GenBank/DDBJ whole genome shotgun (WGS) entry which is preliminary data.</text>
</comment>
<feature type="domain" description="DDE-1" evidence="2">
    <location>
        <begin position="197"/>
        <end position="341"/>
    </location>
</feature>
<evidence type="ECO:0000313" key="5">
    <source>
        <dbReference type="Proteomes" id="UP001159363"/>
    </source>
</evidence>
<dbReference type="InterPro" id="IPR009057">
    <property type="entry name" value="Homeodomain-like_sf"/>
</dbReference>
<evidence type="ECO:0000259" key="3">
    <source>
        <dbReference type="Pfam" id="PF05225"/>
    </source>
</evidence>
<comment type="subcellular location">
    <subcellularLocation>
        <location evidence="1">Nucleus</location>
    </subcellularLocation>
</comment>
<proteinExistence type="predicted"/>
<name>A0ABQ9HQW4_9NEOP</name>
<protein>
    <recommendedName>
        <fullName evidence="6">DDE-1 domain-containing protein</fullName>
    </recommendedName>
</protein>
<dbReference type="Pfam" id="PF05225">
    <property type="entry name" value="HTH_psq"/>
    <property type="match status" value="1"/>
</dbReference>
<organism evidence="4 5">
    <name type="scientific">Dryococelus australis</name>
    <dbReference type="NCBI Taxonomy" id="614101"/>
    <lineage>
        <taxon>Eukaryota</taxon>
        <taxon>Metazoa</taxon>
        <taxon>Ecdysozoa</taxon>
        <taxon>Arthropoda</taxon>
        <taxon>Hexapoda</taxon>
        <taxon>Insecta</taxon>
        <taxon>Pterygota</taxon>
        <taxon>Neoptera</taxon>
        <taxon>Polyneoptera</taxon>
        <taxon>Phasmatodea</taxon>
        <taxon>Verophasmatodea</taxon>
        <taxon>Anareolatae</taxon>
        <taxon>Phasmatidae</taxon>
        <taxon>Eurycanthinae</taxon>
        <taxon>Dryococelus</taxon>
    </lineage>
</organism>
<dbReference type="PANTHER" id="PTHR19303:SF57">
    <property type="entry name" value="HTH CENPB-TYPE DOMAIN-CONTAINING PROTEIN"/>
    <property type="match status" value="1"/>
</dbReference>
<sequence length="384" mass="44178">MCYRNYTELKFDEALEAVAYKMSLHQASREFSIPYGTLHNKFNGKHGGKPRRSIAFSEIEELAIINGFLTCSDWGFLLSVRDVQIFTKMHLDLKGCIAPRFKNNVPGKDWALSLLKRHKRMVDQRIASNLKTSKAEVFQEILKEYFENLQETLKKIPPNNIYNYCESNVSDDPGKMKGIYRRGVKYPVKICNHTKSTTTVLTCGSASRILSPPYIIYNSEGMYDTWKEGGLKGEPCCTDPRCSRGFRYNRTKHRWIYSATFHNWFISTFLPHAKWLEEKVILIGDNLSSHFNENVLQLCTAYNINFVCLPPNATHLCQPLYMAFFRAFKAAWRHELTAWKEKHPREGSLLTSAIRKINSVAPRNPTTVGGDVELPALVLVFEKK</sequence>
<evidence type="ECO:0000259" key="2">
    <source>
        <dbReference type="Pfam" id="PF03184"/>
    </source>
</evidence>
<evidence type="ECO:0008006" key="6">
    <source>
        <dbReference type="Google" id="ProtNLM"/>
    </source>
</evidence>
<reference evidence="4 5" key="1">
    <citation type="submission" date="2023-02" db="EMBL/GenBank/DDBJ databases">
        <title>LHISI_Scaffold_Assembly.</title>
        <authorList>
            <person name="Stuart O.P."/>
            <person name="Cleave R."/>
            <person name="Magrath M.J.L."/>
            <person name="Mikheyev A.S."/>
        </authorList>
    </citation>
    <scope>NUCLEOTIDE SEQUENCE [LARGE SCALE GENOMIC DNA]</scope>
    <source>
        <strain evidence="4">Daus_M_001</strain>
        <tissue evidence="4">Leg muscle</tissue>
    </source>
</reference>
<dbReference type="InterPro" id="IPR050863">
    <property type="entry name" value="CenT-Element_Derived"/>
</dbReference>
<dbReference type="SUPFAM" id="SSF46689">
    <property type="entry name" value="Homeodomain-like"/>
    <property type="match status" value="1"/>
</dbReference>
<dbReference type="EMBL" id="JARBHB010000004">
    <property type="protein sequence ID" value="KAJ8886752.1"/>
    <property type="molecule type" value="Genomic_DNA"/>
</dbReference>
<dbReference type="InterPro" id="IPR007889">
    <property type="entry name" value="HTH_Psq"/>
</dbReference>
<feature type="domain" description="HTH psq-type" evidence="3">
    <location>
        <begin position="10"/>
        <end position="44"/>
    </location>
</feature>
<dbReference type="Gene3D" id="1.10.10.60">
    <property type="entry name" value="Homeodomain-like"/>
    <property type="match status" value="1"/>
</dbReference>
<gene>
    <name evidence="4" type="ORF">PR048_012964</name>
</gene>